<evidence type="ECO:0000256" key="3">
    <source>
        <dbReference type="ARBA" id="ARBA00006462"/>
    </source>
</evidence>
<evidence type="ECO:0000256" key="8">
    <source>
        <dbReference type="ARBA" id="ARBA00022741"/>
    </source>
</evidence>
<evidence type="ECO:0000256" key="2">
    <source>
        <dbReference type="ARBA" id="ARBA00004922"/>
    </source>
</evidence>
<comment type="subcellular location">
    <subcellularLocation>
        <location evidence="1">Membrane</location>
        <topology evidence="1">Single-pass type II membrane protein</topology>
    </subcellularLocation>
</comment>
<keyword evidence="13" id="KW-1185">Reference proteome</keyword>
<keyword evidence="5" id="KW-0328">Glycosyltransferase</keyword>
<accession>A0A0K0DT70</accession>
<evidence type="ECO:0000256" key="5">
    <source>
        <dbReference type="ARBA" id="ARBA00022676"/>
    </source>
</evidence>
<keyword evidence="7" id="KW-0812">Transmembrane</keyword>
<dbReference type="STRING" id="6248.A0A0K0DT70"/>
<feature type="domain" description="Fringe-like glycosyltransferase" evidence="12">
    <location>
        <begin position="43"/>
        <end position="238"/>
    </location>
</feature>
<dbReference type="PANTHER" id="PTHR23033">
    <property type="entry name" value="BETA1,3-GALACTOSYLTRANSFERASE"/>
    <property type="match status" value="1"/>
</dbReference>
<dbReference type="GO" id="GO:0016020">
    <property type="term" value="C:membrane"/>
    <property type="evidence" value="ECO:0007669"/>
    <property type="project" value="UniProtKB-SubCell"/>
</dbReference>
<dbReference type="AlphaFoldDB" id="A0A0K0DT70"/>
<dbReference type="EC" id="2.4.1.122" evidence="4"/>
<keyword evidence="8" id="KW-0547">Nucleotide-binding</keyword>
<evidence type="ECO:0000256" key="4">
    <source>
        <dbReference type="ARBA" id="ARBA00012557"/>
    </source>
</evidence>
<reference evidence="14" key="1">
    <citation type="submission" date="2015-08" db="UniProtKB">
        <authorList>
            <consortium name="WormBaseParasite"/>
        </authorList>
    </citation>
    <scope>IDENTIFICATION</scope>
</reference>
<keyword evidence="10" id="KW-1133">Transmembrane helix</keyword>
<proteinExistence type="inferred from homology"/>
<dbReference type="Proteomes" id="UP000035681">
    <property type="component" value="Unplaced"/>
</dbReference>
<evidence type="ECO:0000256" key="1">
    <source>
        <dbReference type="ARBA" id="ARBA00004606"/>
    </source>
</evidence>
<evidence type="ECO:0000313" key="14">
    <source>
        <dbReference type="WBParaSite" id="SSTP_0000043000.1"/>
    </source>
</evidence>
<evidence type="ECO:0000256" key="7">
    <source>
        <dbReference type="ARBA" id="ARBA00022692"/>
    </source>
</evidence>
<dbReference type="Gene3D" id="3.90.550.50">
    <property type="match status" value="1"/>
</dbReference>
<dbReference type="Pfam" id="PF02434">
    <property type="entry name" value="Fringe"/>
    <property type="match status" value="1"/>
</dbReference>
<dbReference type="GO" id="GO:0000166">
    <property type="term" value="F:nucleotide binding"/>
    <property type="evidence" value="ECO:0007669"/>
    <property type="project" value="UniProtKB-KW"/>
</dbReference>
<comment type="pathway">
    <text evidence="2">Protein modification; protein glycosylation.</text>
</comment>
<organism evidence="14">
    <name type="scientific">Strongyloides stercoralis</name>
    <name type="common">Threadworm</name>
    <dbReference type="NCBI Taxonomy" id="6248"/>
    <lineage>
        <taxon>Eukaryota</taxon>
        <taxon>Metazoa</taxon>
        <taxon>Ecdysozoa</taxon>
        <taxon>Nematoda</taxon>
        <taxon>Chromadorea</taxon>
        <taxon>Rhabditida</taxon>
        <taxon>Tylenchina</taxon>
        <taxon>Panagrolaimomorpha</taxon>
        <taxon>Strongyloidoidea</taxon>
        <taxon>Strongyloididae</taxon>
        <taxon>Strongyloides</taxon>
    </lineage>
</organism>
<dbReference type="InterPro" id="IPR026050">
    <property type="entry name" value="C1GALT1/C1GALT1_chp1"/>
</dbReference>
<keyword evidence="11" id="KW-0472">Membrane</keyword>
<protein>
    <recommendedName>
        <fullName evidence="4">N-acetylgalactosaminide beta-1,3-galactosyltransferase</fullName>
        <ecNumber evidence="4">2.4.1.122</ecNumber>
    </recommendedName>
</protein>
<dbReference type="WBParaSite" id="TCONS_00011966.p1">
    <property type="protein sequence ID" value="TCONS_00011966.p1"/>
    <property type="gene ID" value="XLOC_007113"/>
</dbReference>
<dbReference type="GO" id="GO:0016263">
    <property type="term" value="F:glycoprotein-N-acetylgalactosamine 3-beta-galactosyltransferase activity"/>
    <property type="evidence" value="ECO:0007669"/>
    <property type="project" value="UniProtKB-EC"/>
</dbReference>
<evidence type="ECO:0000313" key="13">
    <source>
        <dbReference type="Proteomes" id="UP000035681"/>
    </source>
</evidence>
<name>A0A0K0DT70_STRER</name>
<keyword evidence="6" id="KW-0808">Transferase</keyword>
<evidence type="ECO:0000256" key="6">
    <source>
        <dbReference type="ARBA" id="ARBA00022679"/>
    </source>
</evidence>
<sequence length="316" mass="37496">MLKREYYKLLYFLSLQFYLLFFCNVKCIKEPFNEKINVKVIEYPKILCAIFSHPKKETSTLNHIIRTWLTHCDKALFITTTGENFHDKGEEKKMMRIEVIKILSNGEKMSIFTETIKSFMILYNKFFNNTIGQKYDWLLKVNDNSFVVIENLKRFLRNKDKNESIYYGYNSNFNEKDNKILLNRKYITGGSGYVISKNGIKNIIEKKNFFLKNCSKEIFNGFEDVIIGRCFEKLGIKGGNSKDENGLETFLPPINKKKYTLKLSKFEEMYNVFPGDKNECQKMSQYPISFHNIIPENLYILNYIFYNGKVYINKYD</sequence>
<evidence type="ECO:0000259" key="12">
    <source>
        <dbReference type="Pfam" id="PF02434"/>
    </source>
</evidence>
<keyword evidence="9" id="KW-0735">Signal-anchor</keyword>
<evidence type="ECO:0000256" key="11">
    <source>
        <dbReference type="ARBA" id="ARBA00023136"/>
    </source>
</evidence>
<dbReference type="WBParaSite" id="SSTP_0000043000.1">
    <property type="protein sequence ID" value="SSTP_0000043000.1"/>
    <property type="gene ID" value="SSTP_0000043000"/>
</dbReference>
<evidence type="ECO:0000256" key="10">
    <source>
        <dbReference type="ARBA" id="ARBA00022989"/>
    </source>
</evidence>
<dbReference type="PANTHER" id="PTHR23033:SF14">
    <property type="entry name" value="GLYCOPROTEIN-N-ACETYLGALACTOSAMINE 3-BETA-GALACTOSYLTRANSFERASE 1-RELATED"/>
    <property type="match status" value="1"/>
</dbReference>
<evidence type="ECO:0000256" key="9">
    <source>
        <dbReference type="ARBA" id="ARBA00022968"/>
    </source>
</evidence>
<comment type="similarity">
    <text evidence="3">Belongs to the glycosyltransferase 31 family. Beta3-Gal-T subfamily.</text>
</comment>
<dbReference type="InterPro" id="IPR003378">
    <property type="entry name" value="Fringe-like_glycosylTrfase"/>
</dbReference>